<organism evidence="2 3">
    <name type="scientific">Oedothorax gibbosus</name>
    <dbReference type="NCBI Taxonomy" id="931172"/>
    <lineage>
        <taxon>Eukaryota</taxon>
        <taxon>Metazoa</taxon>
        <taxon>Ecdysozoa</taxon>
        <taxon>Arthropoda</taxon>
        <taxon>Chelicerata</taxon>
        <taxon>Arachnida</taxon>
        <taxon>Araneae</taxon>
        <taxon>Araneomorphae</taxon>
        <taxon>Entelegynae</taxon>
        <taxon>Araneoidea</taxon>
        <taxon>Linyphiidae</taxon>
        <taxon>Erigoninae</taxon>
        <taxon>Oedothorax</taxon>
    </lineage>
</organism>
<sequence>MKTIVALFFFALVAYAAAQAYNYGYNTYTPGARVSHYQSSSGAWPVVASHPYAYSYGAAHGAAYPGRWW</sequence>
<evidence type="ECO:0000256" key="1">
    <source>
        <dbReference type="SAM" id="SignalP"/>
    </source>
</evidence>
<accession>A0AAV6TVT7</accession>
<feature type="signal peptide" evidence="1">
    <location>
        <begin position="1"/>
        <end position="18"/>
    </location>
</feature>
<name>A0AAV6TVT7_9ARAC</name>
<evidence type="ECO:0000313" key="2">
    <source>
        <dbReference type="EMBL" id="KAG8175550.1"/>
    </source>
</evidence>
<keyword evidence="1" id="KW-0732">Signal</keyword>
<feature type="chain" id="PRO_5043989316" evidence="1">
    <location>
        <begin position="19"/>
        <end position="69"/>
    </location>
</feature>
<dbReference type="AlphaFoldDB" id="A0AAV6TVT7"/>
<comment type="caution">
    <text evidence="2">The sequence shown here is derived from an EMBL/GenBank/DDBJ whole genome shotgun (WGS) entry which is preliminary data.</text>
</comment>
<reference evidence="2 3" key="1">
    <citation type="journal article" date="2022" name="Nat. Ecol. Evol.">
        <title>A masculinizing supergene underlies an exaggerated male reproductive morph in a spider.</title>
        <authorList>
            <person name="Hendrickx F."/>
            <person name="De Corte Z."/>
            <person name="Sonet G."/>
            <person name="Van Belleghem S.M."/>
            <person name="Kostlbacher S."/>
            <person name="Vangestel C."/>
        </authorList>
    </citation>
    <scope>NUCLEOTIDE SEQUENCE [LARGE SCALE GENOMIC DNA]</scope>
    <source>
        <strain evidence="2">W744_W776</strain>
    </source>
</reference>
<evidence type="ECO:0000313" key="3">
    <source>
        <dbReference type="Proteomes" id="UP000827092"/>
    </source>
</evidence>
<protein>
    <submittedName>
        <fullName evidence="2">Uncharacterized protein</fullName>
    </submittedName>
</protein>
<gene>
    <name evidence="2" type="ORF">JTE90_006855</name>
</gene>
<dbReference type="EMBL" id="JAFNEN010000986">
    <property type="protein sequence ID" value="KAG8175550.1"/>
    <property type="molecule type" value="Genomic_DNA"/>
</dbReference>
<proteinExistence type="predicted"/>
<dbReference type="Proteomes" id="UP000827092">
    <property type="component" value="Unassembled WGS sequence"/>
</dbReference>
<keyword evidence="3" id="KW-1185">Reference proteome</keyword>